<evidence type="ECO:0000313" key="2">
    <source>
        <dbReference type="Proteomes" id="UP000030392"/>
    </source>
</evidence>
<evidence type="ECO:0008006" key="3">
    <source>
        <dbReference type="Google" id="ProtNLM"/>
    </source>
</evidence>
<dbReference type="AlphaFoldDB" id="A0A0A2C7F9"/>
<accession>A0A0A2C7F9</accession>
<dbReference type="InterPro" id="IPR024525">
    <property type="entry name" value="DUF3804"/>
</dbReference>
<evidence type="ECO:0000313" key="1">
    <source>
        <dbReference type="EMBL" id="KGG22306.1"/>
    </source>
</evidence>
<dbReference type="Proteomes" id="UP000030392">
    <property type="component" value="Unassembled WGS sequence"/>
</dbReference>
<sequence>MSSKEEILSILEAFASTERMGSFFLDNATADFLFIRPSGNPLDAKGFENMWSSGDLVLESAEITKIHKFELLGSNAAICVFTLGSKFTYKGTQNDDLPTVTSIFKKIDEKWKVAWMQRSSGQSDMTLWNE</sequence>
<dbReference type="Pfam" id="PF12707">
    <property type="entry name" value="DUF3804"/>
    <property type="match status" value="1"/>
</dbReference>
<dbReference type="InterPro" id="IPR032710">
    <property type="entry name" value="NTF2-like_dom_sf"/>
</dbReference>
<gene>
    <name evidence="1" type="ORF">EV03_0201</name>
</gene>
<comment type="caution">
    <text evidence="1">The sequence shown here is derived from an EMBL/GenBank/DDBJ whole genome shotgun (WGS) entry which is preliminary data.</text>
</comment>
<dbReference type="RefSeq" id="WP_036904339.1">
    <property type="nucleotide sequence ID" value="NZ_CP138967.1"/>
</dbReference>
<name>A0A0A2C7F9_PROMR</name>
<dbReference type="EMBL" id="JNAX01000003">
    <property type="protein sequence ID" value="KGG22306.1"/>
    <property type="molecule type" value="Genomic_DNA"/>
</dbReference>
<proteinExistence type="predicted"/>
<organism evidence="1 2">
    <name type="scientific">Prochlorococcus marinus str. PAC1</name>
    <dbReference type="NCBI Taxonomy" id="59924"/>
    <lineage>
        <taxon>Bacteria</taxon>
        <taxon>Bacillati</taxon>
        <taxon>Cyanobacteriota</taxon>
        <taxon>Cyanophyceae</taxon>
        <taxon>Synechococcales</taxon>
        <taxon>Prochlorococcaceae</taxon>
        <taxon>Prochlorococcus</taxon>
    </lineage>
</organism>
<reference evidence="2" key="1">
    <citation type="journal article" date="2014" name="Sci. Data">
        <title>Genomes of diverse isolates of the marine cyanobacterium Prochlorococcus.</title>
        <authorList>
            <person name="Biller S."/>
            <person name="Berube P."/>
            <person name="Thompson J."/>
            <person name="Kelly L."/>
            <person name="Roggensack S."/>
            <person name="Awad L."/>
            <person name="Roache-Johnson K."/>
            <person name="Ding H."/>
            <person name="Giovannoni S.J."/>
            <person name="Moore L.R."/>
            <person name="Chisholm S.W."/>
        </authorList>
    </citation>
    <scope>NUCLEOTIDE SEQUENCE [LARGE SCALE GENOMIC DNA]</scope>
    <source>
        <strain evidence="2">PAC1</strain>
    </source>
</reference>
<dbReference type="SUPFAM" id="SSF54427">
    <property type="entry name" value="NTF2-like"/>
    <property type="match status" value="1"/>
</dbReference>
<protein>
    <recommendedName>
        <fullName evidence="3">DUF4440 domain-containing protein</fullName>
    </recommendedName>
</protein>
<dbReference type="Gene3D" id="3.10.450.50">
    <property type="match status" value="1"/>
</dbReference>